<keyword evidence="1" id="KW-0812">Transmembrane</keyword>
<dbReference type="Proteomes" id="UP000247536">
    <property type="component" value="Unassembled WGS sequence"/>
</dbReference>
<accession>A0ABX5NS00</accession>
<sequence length="147" mass="15633">MDNPMYREKPLSSLLAYLGALPFWAIAIAPFAGIDAAMAQSAFIAYGTGIACFMAGTIWSQAQISPAKSSGLLLFSNAAALIAIAALLLHHALPVPALLLQAGTFLLLLLADHRMFRKGDQPAWYFALRRNVTALVLLAYGLAIMGA</sequence>
<reference evidence="2 3" key="1">
    <citation type="submission" date="2018-06" db="EMBL/GenBank/DDBJ databases">
        <title>Rhizobium wuzhouense sp. nov., isolated from roots of Oryza officinalis.</title>
        <authorList>
            <person name="Yuan T."/>
        </authorList>
    </citation>
    <scope>NUCLEOTIDE SEQUENCE [LARGE SCALE GENOMIC DNA]</scope>
    <source>
        <strain evidence="2 3">W44</strain>
    </source>
</reference>
<evidence type="ECO:0008006" key="4">
    <source>
        <dbReference type="Google" id="ProtNLM"/>
    </source>
</evidence>
<evidence type="ECO:0000313" key="2">
    <source>
        <dbReference type="EMBL" id="PYB72538.1"/>
    </source>
</evidence>
<gene>
    <name evidence="2" type="ORF">DMY87_15570</name>
</gene>
<feature type="transmembrane region" description="Helical" evidence="1">
    <location>
        <begin position="71"/>
        <end position="89"/>
    </location>
</feature>
<name>A0ABX5NS00_9HYPH</name>
<organism evidence="2 3">
    <name type="scientific">Rhizobium wuzhouense</name>
    <dbReference type="NCBI Taxonomy" id="1986026"/>
    <lineage>
        <taxon>Bacteria</taxon>
        <taxon>Pseudomonadati</taxon>
        <taxon>Pseudomonadota</taxon>
        <taxon>Alphaproteobacteria</taxon>
        <taxon>Hyphomicrobiales</taxon>
        <taxon>Rhizobiaceae</taxon>
        <taxon>Rhizobium/Agrobacterium group</taxon>
        <taxon>Rhizobium</taxon>
    </lineage>
</organism>
<evidence type="ECO:0000256" key="1">
    <source>
        <dbReference type="SAM" id="Phobius"/>
    </source>
</evidence>
<feature type="transmembrane region" description="Helical" evidence="1">
    <location>
        <begin position="12"/>
        <end position="32"/>
    </location>
</feature>
<protein>
    <recommendedName>
        <fullName evidence="4">DUF3429 domain-containing protein</fullName>
    </recommendedName>
</protein>
<feature type="transmembrane region" description="Helical" evidence="1">
    <location>
        <begin position="38"/>
        <end position="59"/>
    </location>
</feature>
<keyword evidence="1" id="KW-0472">Membrane</keyword>
<feature type="transmembrane region" description="Helical" evidence="1">
    <location>
        <begin position="123"/>
        <end position="145"/>
    </location>
</feature>
<dbReference type="EMBL" id="QJRY01000005">
    <property type="protein sequence ID" value="PYB72538.1"/>
    <property type="molecule type" value="Genomic_DNA"/>
</dbReference>
<keyword evidence="3" id="KW-1185">Reference proteome</keyword>
<proteinExistence type="predicted"/>
<comment type="caution">
    <text evidence="2">The sequence shown here is derived from an EMBL/GenBank/DDBJ whole genome shotgun (WGS) entry which is preliminary data.</text>
</comment>
<evidence type="ECO:0000313" key="3">
    <source>
        <dbReference type="Proteomes" id="UP000247536"/>
    </source>
</evidence>
<keyword evidence="1" id="KW-1133">Transmembrane helix</keyword>
<dbReference type="InterPro" id="IPR021836">
    <property type="entry name" value="DUF3429"/>
</dbReference>
<feature type="transmembrane region" description="Helical" evidence="1">
    <location>
        <begin position="95"/>
        <end position="111"/>
    </location>
</feature>
<dbReference type="Pfam" id="PF11911">
    <property type="entry name" value="DUF3429"/>
    <property type="match status" value="1"/>
</dbReference>